<dbReference type="OrthoDB" id="540174at2759"/>
<evidence type="ECO:0000313" key="5">
    <source>
        <dbReference type="EMBL" id="KAG7089181.1"/>
    </source>
</evidence>
<evidence type="ECO:0000256" key="2">
    <source>
        <dbReference type="ARBA" id="ARBA00022723"/>
    </source>
</evidence>
<gene>
    <name evidence="5" type="ORF">E1B28_010883</name>
</gene>
<name>A0A9P7RTZ8_9AGAR</name>
<comment type="caution">
    <text evidence="5">The sequence shown here is derived from an EMBL/GenBank/DDBJ whole genome shotgun (WGS) entry which is preliminary data.</text>
</comment>
<dbReference type="Proteomes" id="UP001049176">
    <property type="component" value="Chromosome 7"/>
</dbReference>
<dbReference type="Gene3D" id="1.20.58.480">
    <property type="match status" value="1"/>
</dbReference>
<dbReference type="GO" id="GO:0005737">
    <property type="term" value="C:cytoplasm"/>
    <property type="evidence" value="ECO:0007669"/>
    <property type="project" value="TreeGrafter"/>
</dbReference>
<reference evidence="5" key="1">
    <citation type="journal article" date="2021" name="Genome Biol. Evol.">
        <title>The assembled and annotated genome of the fairy-ring fungus Marasmius oreades.</title>
        <authorList>
            <person name="Hiltunen M."/>
            <person name="Ament-Velasquez S.L."/>
            <person name="Johannesson H."/>
        </authorList>
    </citation>
    <scope>NUCLEOTIDE SEQUENCE</scope>
    <source>
        <strain evidence="5">03SP1</strain>
    </source>
</reference>
<dbReference type="InterPro" id="IPR037217">
    <property type="entry name" value="Trp/Indoleamine_2_3_dOase-like"/>
</dbReference>
<evidence type="ECO:0000256" key="4">
    <source>
        <dbReference type="PIRSR" id="PIRSR600898-1"/>
    </source>
</evidence>
<dbReference type="PANTHER" id="PTHR28657:SF5">
    <property type="entry name" value="INDOLEAMINE 2,3-DIOXYGENASE"/>
    <property type="match status" value="1"/>
</dbReference>
<keyword evidence="4" id="KW-0349">Heme</keyword>
<accession>A0A9P7RTZ8</accession>
<dbReference type="EMBL" id="CM032187">
    <property type="protein sequence ID" value="KAG7089181.1"/>
    <property type="molecule type" value="Genomic_DNA"/>
</dbReference>
<organism evidence="5 6">
    <name type="scientific">Marasmius oreades</name>
    <name type="common">fairy-ring Marasmius</name>
    <dbReference type="NCBI Taxonomy" id="181124"/>
    <lineage>
        <taxon>Eukaryota</taxon>
        <taxon>Fungi</taxon>
        <taxon>Dikarya</taxon>
        <taxon>Basidiomycota</taxon>
        <taxon>Agaricomycotina</taxon>
        <taxon>Agaricomycetes</taxon>
        <taxon>Agaricomycetidae</taxon>
        <taxon>Agaricales</taxon>
        <taxon>Marasmiineae</taxon>
        <taxon>Marasmiaceae</taxon>
        <taxon>Marasmius</taxon>
    </lineage>
</organism>
<proteinExistence type="inferred from homology"/>
<dbReference type="GeneID" id="66079958"/>
<dbReference type="GO" id="GO:0033754">
    <property type="term" value="F:indoleamine 2,3-dioxygenase activity"/>
    <property type="evidence" value="ECO:0007669"/>
    <property type="project" value="TreeGrafter"/>
</dbReference>
<keyword evidence="3 4" id="KW-0408">Iron</keyword>
<dbReference type="GO" id="GO:0020037">
    <property type="term" value="F:heme binding"/>
    <property type="evidence" value="ECO:0007669"/>
    <property type="project" value="InterPro"/>
</dbReference>
<keyword evidence="6" id="KW-1185">Reference proteome</keyword>
<dbReference type="GO" id="GO:0019441">
    <property type="term" value="P:L-tryptophan catabolic process to kynurenine"/>
    <property type="evidence" value="ECO:0007669"/>
    <property type="project" value="InterPro"/>
</dbReference>
<comment type="similarity">
    <text evidence="1">Belongs to the indoleamine 2,3-dioxygenase family.</text>
</comment>
<dbReference type="RefSeq" id="XP_043005651.1">
    <property type="nucleotide sequence ID" value="XM_043155869.1"/>
</dbReference>
<dbReference type="Pfam" id="PF01231">
    <property type="entry name" value="IDO"/>
    <property type="match status" value="1"/>
</dbReference>
<evidence type="ECO:0000256" key="1">
    <source>
        <dbReference type="ARBA" id="ARBA00007119"/>
    </source>
</evidence>
<keyword evidence="2 4" id="KW-0479">Metal-binding</keyword>
<dbReference type="GO" id="GO:0034354">
    <property type="term" value="P:'de novo' NAD+ biosynthetic process from L-tryptophan"/>
    <property type="evidence" value="ECO:0007669"/>
    <property type="project" value="TreeGrafter"/>
</dbReference>
<dbReference type="AlphaFoldDB" id="A0A9P7RTZ8"/>
<sequence length="233" mass="26814">MDELFVNDIIAVIRVTKLLERFALVIVDLKKILLGIRPTCDPERYYNDVRPFFRGEDSSHEQRRWIFEGIEEYPDLMESEVTKELSGASAAQSSLIYALDAFLGVKYVRSSSFMARMQKYIPKNHRLFLDHLSDCSLRRFVMERTKKREGEELLKAYNDSVKALKEFRDGHMVIATLYILGPARRARNRLQDPGETMKLKKRSLKGTGGTDVVQFLKGVRDQTSKTILVATSS</sequence>
<dbReference type="InterPro" id="IPR000898">
    <property type="entry name" value="Indolamine_dOase"/>
</dbReference>
<evidence type="ECO:0000313" key="6">
    <source>
        <dbReference type="Proteomes" id="UP001049176"/>
    </source>
</evidence>
<protein>
    <submittedName>
        <fullName evidence="5">Uncharacterized protein</fullName>
    </submittedName>
</protein>
<dbReference type="SUPFAM" id="SSF140959">
    <property type="entry name" value="Indolic compounds 2,3-dioxygenase-like"/>
    <property type="match status" value="1"/>
</dbReference>
<evidence type="ECO:0000256" key="3">
    <source>
        <dbReference type="ARBA" id="ARBA00023004"/>
    </source>
</evidence>
<dbReference type="GO" id="GO:0046872">
    <property type="term" value="F:metal ion binding"/>
    <property type="evidence" value="ECO:0007669"/>
    <property type="project" value="UniProtKB-KW"/>
</dbReference>
<dbReference type="PANTHER" id="PTHR28657">
    <property type="entry name" value="INDOLEAMINE 2,3-DIOXYGENASE"/>
    <property type="match status" value="1"/>
</dbReference>
<feature type="binding site" description="proximal binding residue" evidence="4">
    <location>
        <position position="171"/>
    </location>
    <ligand>
        <name>heme b</name>
        <dbReference type="ChEBI" id="CHEBI:60344"/>
    </ligand>
    <ligandPart>
        <name>Fe</name>
        <dbReference type="ChEBI" id="CHEBI:18248"/>
    </ligandPart>
</feature>
<dbReference type="KEGG" id="more:E1B28_010883"/>